<evidence type="ECO:0000313" key="4">
    <source>
        <dbReference type="Proteomes" id="UP001275084"/>
    </source>
</evidence>
<protein>
    <submittedName>
        <fullName evidence="3">Uncharacterized protein</fullName>
    </submittedName>
</protein>
<keyword evidence="4" id="KW-1185">Reference proteome</keyword>
<gene>
    <name evidence="3" type="ORF">B0T25DRAFT_571989</name>
</gene>
<proteinExistence type="predicted"/>
<comment type="caution">
    <text evidence="3">The sequence shown here is derived from an EMBL/GenBank/DDBJ whole genome shotgun (WGS) entry which is preliminary data.</text>
</comment>
<feature type="compositionally biased region" description="Basic and acidic residues" evidence="1">
    <location>
        <begin position="58"/>
        <end position="94"/>
    </location>
</feature>
<dbReference type="Proteomes" id="UP001275084">
    <property type="component" value="Unassembled WGS sequence"/>
</dbReference>
<reference evidence="3" key="2">
    <citation type="submission" date="2023-06" db="EMBL/GenBank/DDBJ databases">
        <authorList>
            <consortium name="Lawrence Berkeley National Laboratory"/>
            <person name="Haridas S."/>
            <person name="Hensen N."/>
            <person name="Bonometti L."/>
            <person name="Westerberg I."/>
            <person name="Brannstrom I.O."/>
            <person name="Guillou S."/>
            <person name="Cros-Aarteil S."/>
            <person name="Calhoun S."/>
            <person name="Kuo A."/>
            <person name="Mondo S."/>
            <person name="Pangilinan J."/>
            <person name="Riley R."/>
            <person name="Labutti K."/>
            <person name="Andreopoulos B."/>
            <person name="Lipzen A."/>
            <person name="Chen C."/>
            <person name="Yanf M."/>
            <person name="Daum C."/>
            <person name="Ng V."/>
            <person name="Clum A."/>
            <person name="Steindorff A."/>
            <person name="Ohm R."/>
            <person name="Martin F."/>
            <person name="Silar P."/>
            <person name="Natvig D."/>
            <person name="Lalanne C."/>
            <person name="Gautier V."/>
            <person name="Ament-Velasquez S.L."/>
            <person name="Kruys A."/>
            <person name="Hutchinson M.I."/>
            <person name="Powell A.J."/>
            <person name="Barry K."/>
            <person name="Miller A.N."/>
            <person name="Grigoriev I.V."/>
            <person name="Debuchy R."/>
            <person name="Gladieux P."/>
            <person name="Thoren M.H."/>
            <person name="Johannesson H."/>
        </authorList>
    </citation>
    <scope>NUCLEOTIDE SEQUENCE</scope>
    <source>
        <strain evidence="3">CBS 955.72</strain>
    </source>
</reference>
<evidence type="ECO:0000256" key="2">
    <source>
        <dbReference type="SAM" id="SignalP"/>
    </source>
</evidence>
<accession>A0AAJ0HC64</accession>
<reference evidence="3" key="1">
    <citation type="journal article" date="2023" name="Mol. Phylogenet. Evol.">
        <title>Genome-scale phylogeny and comparative genomics of the fungal order Sordariales.</title>
        <authorList>
            <person name="Hensen N."/>
            <person name="Bonometti L."/>
            <person name="Westerberg I."/>
            <person name="Brannstrom I.O."/>
            <person name="Guillou S."/>
            <person name="Cros-Aarteil S."/>
            <person name="Calhoun S."/>
            <person name="Haridas S."/>
            <person name="Kuo A."/>
            <person name="Mondo S."/>
            <person name="Pangilinan J."/>
            <person name="Riley R."/>
            <person name="LaButti K."/>
            <person name="Andreopoulos B."/>
            <person name="Lipzen A."/>
            <person name="Chen C."/>
            <person name="Yan M."/>
            <person name="Daum C."/>
            <person name="Ng V."/>
            <person name="Clum A."/>
            <person name="Steindorff A."/>
            <person name="Ohm R.A."/>
            <person name="Martin F."/>
            <person name="Silar P."/>
            <person name="Natvig D.O."/>
            <person name="Lalanne C."/>
            <person name="Gautier V."/>
            <person name="Ament-Velasquez S.L."/>
            <person name="Kruys A."/>
            <person name="Hutchinson M.I."/>
            <person name="Powell A.J."/>
            <person name="Barry K."/>
            <person name="Miller A.N."/>
            <person name="Grigoriev I.V."/>
            <person name="Debuchy R."/>
            <person name="Gladieux P."/>
            <person name="Hiltunen Thoren M."/>
            <person name="Johannesson H."/>
        </authorList>
    </citation>
    <scope>NUCLEOTIDE SEQUENCE</scope>
    <source>
        <strain evidence="3">CBS 955.72</strain>
    </source>
</reference>
<name>A0AAJ0HC64_9PEZI</name>
<organism evidence="3 4">
    <name type="scientific">Lasiosphaeria hispida</name>
    <dbReference type="NCBI Taxonomy" id="260671"/>
    <lineage>
        <taxon>Eukaryota</taxon>
        <taxon>Fungi</taxon>
        <taxon>Dikarya</taxon>
        <taxon>Ascomycota</taxon>
        <taxon>Pezizomycotina</taxon>
        <taxon>Sordariomycetes</taxon>
        <taxon>Sordariomycetidae</taxon>
        <taxon>Sordariales</taxon>
        <taxon>Lasiosphaeriaceae</taxon>
        <taxon>Lasiosphaeria</taxon>
    </lineage>
</organism>
<feature type="signal peptide" evidence="2">
    <location>
        <begin position="1"/>
        <end position="16"/>
    </location>
</feature>
<feature type="region of interest" description="Disordered" evidence="1">
    <location>
        <begin position="54"/>
        <end position="115"/>
    </location>
</feature>
<sequence length="159" mass="17070">MKPTALLLAILPLALAAPIADPEAAAGNELQPEARGYASYGDYKNAGKDLGKYTSYGDYKDPGKPHKPDDKKPDDKKKKPEKPDDKKKPEDKGKGYGSYGEYKPPAGGYGSYGEYKPPAGGYGSYGAYKPPAGGYGSYGHYKRVVDGLVSLLNEREEAE</sequence>
<dbReference type="AlphaFoldDB" id="A0AAJ0HC64"/>
<evidence type="ECO:0000256" key="1">
    <source>
        <dbReference type="SAM" id="MobiDB-lite"/>
    </source>
</evidence>
<feature type="chain" id="PRO_5042473591" evidence="2">
    <location>
        <begin position="17"/>
        <end position="159"/>
    </location>
</feature>
<evidence type="ECO:0000313" key="3">
    <source>
        <dbReference type="EMBL" id="KAK3346888.1"/>
    </source>
</evidence>
<dbReference type="EMBL" id="JAUIQD010000006">
    <property type="protein sequence ID" value="KAK3346888.1"/>
    <property type="molecule type" value="Genomic_DNA"/>
</dbReference>
<keyword evidence="2" id="KW-0732">Signal</keyword>